<dbReference type="GO" id="GO:0003680">
    <property type="term" value="F:minor groove of adenine-thymine-rich DNA binding"/>
    <property type="evidence" value="ECO:0007669"/>
    <property type="project" value="InterPro"/>
</dbReference>
<feature type="region of interest" description="Disordered" evidence="5">
    <location>
        <begin position="1"/>
        <end position="71"/>
    </location>
</feature>
<protein>
    <recommendedName>
        <fullName evidence="6">PPC domain-containing protein</fullName>
    </recommendedName>
</protein>
<feature type="region of interest" description="Disordered" evidence="5">
    <location>
        <begin position="206"/>
        <end position="228"/>
    </location>
</feature>
<evidence type="ECO:0000313" key="9">
    <source>
        <dbReference type="Proteomes" id="UP000053144"/>
    </source>
</evidence>
<dbReference type="AlphaFoldDB" id="A0A0L9VI78"/>
<dbReference type="Gene3D" id="3.30.1330.80">
    <property type="entry name" value="Hypothetical protein, similar to alpha- acetolactate decarboxylase, domain 2"/>
    <property type="match status" value="1"/>
</dbReference>
<dbReference type="InterPro" id="IPR014476">
    <property type="entry name" value="AHL15-29"/>
</dbReference>
<dbReference type="InterPro" id="IPR005175">
    <property type="entry name" value="PPC_dom"/>
</dbReference>
<gene>
    <name evidence="7" type="ORF">LR48_Vigan10g065200</name>
    <name evidence="8" type="ORF">LR48_Vigan10g065300</name>
</gene>
<feature type="compositionally biased region" description="Low complexity" evidence="5">
    <location>
        <begin position="23"/>
        <end position="42"/>
    </location>
</feature>
<name>A0A0L9VI78_PHAAN</name>
<sequence length="237" mass="25587">MTNNSPKIYDLDSTSSQDEYTNSSSQQDQPPQAATADQPRTTESGRRPRGRPVGSRNKPKPTSLRVPETTESTMNVFTFNVASNGDIMESILEIAQRDQVSVTVMNVSGMINNVTLEASNEAAPPIILHGPFNFLSLSGSYLYDNHYILHPGATPPPPPSFGIHLSDAQGQVFSGIIGGKVIAGENVMITVSTFRNPDILMYTPEDQQEDETHNDSDNNSAGDFSGGGDFMGFNPSC</sequence>
<dbReference type="PANTHER" id="PTHR31100:SF63">
    <property type="entry name" value="AT-HOOK MOTIF NUCLEAR-LOCALIZED PROTEIN"/>
    <property type="match status" value="1"/>
</dbReference>
<dbReference type="EMBL" id="CM003380">
    <property type="protein sequence ID" value="KOM54760.1"/>
    <property type="molecule type" value="Genomic_DNA"/>
</dbReference>
<dbReference type="GO" id="GO:0005634">
    <property type="term" value="C:nucleus"/>
    <property type="evidence" value="ECO:0007669"/>
    <property type="project" value="TreeGrafter"/>
</dbReference>
<feature type="domain" description="PPC" evidence="6">
    <location>
        <begin position="71"/>
        <end position="215"/>
    </location>
</feature>
<reference evidence="8" key="2">
    <citation type="submission" date="2015-02" db="EMBL/GenBank/DDBJ databases">
        <authorList>
            <person name="Chooi Y.-H."/>
        </authorList>
    </citation>
    <scope>NUCLEOTIDE SEQUENCE</scope>
    <source>
        <tissue evidence="8">Seedling</tissue>
    </source>
</reference>
<proteinExistence type="predicted"/>
<evidence type="ECO:0000259" key="6">
    <source>
        <dbReference type="PROSITE" id="PS51742"/>
    </source>
</evidence>
<keyword evidence="4" id="KW-0539">Nucleus</keyword>
<keyword evidence="1" id="KW-0805">Transcription regulation</keyword>
<evidence type="ECO:0000256" key="3">
    <source>
        <dbReference type="ARBA" id="ARBA00023163"/>
    </source>
</evidence>
<dbReference type="Proteomes" id="UP000053144">
    <property type="component" value="Chromosome 10"/>
</dbReference>
<evidence type="ECO:0000256" key="4">
    <source>
        <dbReference type="ARBA" id="ARBA00023242"/>
    </source>
</evidence>
<keyword evidence="3" id="KW-0804">Transcription</keyword>
<evidence type="ECO:0000313" key="8">
    <source>
        <dbReference type="EMBL" id="KOM54761.1"/>
    </source>
</evidence>
<dbReference type="PANTHER" id="PTHR31100">
    <property type="entry name" value="AT-HOOK MOTIF NUCLEAR-LOCALIZED PROTEIN 15"/>
    <property type="match status" value="1"/>
</dbReference>
<evidence type="ECO:0000256" key="1">
    <source>
        <dbReference type="ARBA" id="ARBA00023015"/>
    </source>
</evidence>
<dbReference type="Gramene" id="KOM54761">
    <property type="protein sequence ID" value="KOM54761"/>
    <property type="gene ID" value="LR48_Vigan10g065300"/>
</dbReference>
<keyword evidence="2" id="KW-0238">DNA-binding</keyword>
<evidence type="ECO:0000313" key="7">
    <source>
        <dbReference type="EMBL" id="KOM54760.1"/>
    </source>
</evidence>
<dbReference type="CDD" id="cd11378">
    <property type="entry name" value="DUF296"/>
    <property type="match status" value="1"/>
</dbReference>
<feature type="compositionally biased region" description="Polar residues" evidence="5">
    <location>
        <begin position="1"/>
        <end position="22"/>
    </location>
</feature>
<dbReference type="EMBL" id="CM003380">
    <property type="protein sequence ID" value="KOM54761.1"/>
    <property type="molecule type" value="Genomic_DNA"/>
</dbReference>
<dbReference type="SUPFAM" id="SSF117856">
    <property type="entry name" value="AF0104/ALDC/Ptd012-like"/>
    <property type="match status" value="1"/>
</dbReference>
<dbReference type="Gramene" id="KOM54760">
    <property type="protein sequence ID" value="KOM54760"/>
    <property type="gene ID" value="LR48_Vigan10g065200"/>
</dbReference>
<evidence type="ECO:0000256" key="5">
    <source>
        <dbReference type="SAM" id="MobiDB-lite"/>
    </source>
</evidence>
<evidence type="ECO:0000256" key="2">
    <source>
        <dbReference type="ARBA" id="ARBA00023125"/>
    </source>
</evidence>
<dbReference type="KEGG" id="var:108344091"/>
<dbReference type="OrthoDB" id="1911285at2759"/>
<dbReference type="PROSITE" id="PS51742">
    <property type="entry name" value="PPC"/>
    <property type="match status" value="1"/>
</dbReference>
<dbReference type="STRING" id="3914.A0A0L9VI78"/>
<dbReference type="Pfam" id="PF03479">
    <property type="entry name" value="PCC"/>
    <property type="match status" value="1"/>
</dbReference>
<organism evidence="8 9">
    <name type="scientific">Phaseolus angularis</name>
    <name type="common">Azuki bean</name>
    <name type="synonym">Vigna angularis</name>
    <dbReference type="NCBI Taxonomy" id="3914"/>
    <lineage>
        <taxon>Eukaryota</taxon>
        <taxon>Viridiplantae</taxon>
        <taxon>Streptophyta</taxon>
        <taxon>Embryophyta</taxon>
        <taxon>Tracheophyta</taxon>
        <taxon>Spermatophyta</taxon>
        <taxon>Magnoliopsida</taxon>
        <taxon>eudicotyledons</taxon>
        <taxon>Gunneridae</taxon>
        <taxon>Pentapetalae</taxon>
        <taxon>rosids</taxon>
        <taxon>fabids</taxon>
        <taxon>Fabales</taxon>
        <taxon>Fabaceae</taxon>
        <taxon>Papilionoideae</taxon>
        <taxon>50 kb inversion clade</taxon>
        <taxon>NPAAA clade</taxon>
        <taxon>indigoferoid/millettioid clade</taxon>
        <taxon>Phaseoleae</taxon>
        <taxon>Vigna</taxon>
    </lineage>
</organism>
<accession>A0A0L9VI78</accession>
<dbReference type="GO" id="GO:0003700">
    <property type="term" value="F:DNA-binding transcription factor activity"/>
    <property type="evidence" value="ECO:0007669"/>
    <property type="project" value="TreeGrafter"/>
</dbReference>
<reference evidence="9" key="1">
    <citation type="journal article" date="2015" name="Proc. Natl. Acad. Sci. U.S.A.">
        <title>Genome sequencing of adzuki bean (Vigna angularis) provides insight into high starch and low fat accumulation and domestication.</title>
        <authorList>
            <person name="Yang K."/>
            <person name="Tian Z."/>
            <person name="Chen C."/>
            <person name="Luo L."/>
            <person name="Zhao B."/>
            <person name="Wang Z."/>
            <person name="Yu L."/>
            <person name="Li Y."/>
            <person name="Sun Y."/>
            <person name="Li W."/>
            <person name="Chen Y."/>
            <person name="Li Y."/>
            <person name="Zhang Y."/>
            <person name="Ai D."/>
            <person name="Zhao J."/>
            <person name="Shang C."/>
            <person name="Ma Y."/>
            <person name="Wu B."/>
            <person name="Wang M."/>
            <person name="Gao L."/>
            <person name="Sun D."/>
            <person name="Zhang P."/>
            <person name="Guo F."/>
            <person name="Wang W."/>
            <person name="Li Y."/>
            <person name="Wang J."/>
            <person name="Varshney R.K."/>
            <person name="Wang J."/>
            <person name="Ling H.Q."/>
            <person name="Wan P."/>
        </authorList>
    </citation>
    <scope>NUCLEOTIDE SEQUENCE</scope>
    <source>
        <strain evidence="9">cv. Jingnong 6</strain>
    </source>
</reference>